<sequence>MKDAKLINWAELPSELIYSILLCLSVPDRLANARNVCRSWRRVCQDPLMWREIEMRDMGTYEEAMDYYRAAEAMCRRAVDLSQGGLLEINIEYFGTDSLLAYIADRSSNLKHLVLTECDHITGMGLLEAVTKLTLLERLELSQFYFMELDLESIGLSCPLLKTLKLNNVGYYDLDDECDDDALAIAKTMPGLHHLQLIGNRLTNTGLNAIVENCPHLKYLDLRDCIYINLVPQ</sequence>
<dbReference type="Gene3D" id="3.80.10.10">
    <property type="entry name" value="Ribonuclease Inhibitor"/>
    <property type="match status" value="1"/>
</dbReference>
<dbReference type="SUPFAM" id="SSF52047">
    <property type="entry name" value="RNI-like"/>
    <property type="match status" value="1"/>
</dbReference>
<dbReference type="CDD" id="cd22164">
    <property type="entry name" value="F-box_AtSKIP19-like"/>
    <property type="match status" value="1"/>
</dbReference>
<dbReference type="Pfam" id="PF12937">
    <property type="entry name" value="F-box-like"/>
    <property type="match status" value="1"/>
</dbReference>
<dbReference type="PROSITE" id="PS50181">
    <property type="entry name" value="FBOX"/>
    <property type="match status" value="1"/>
</dbReference>
<dbReference type="OrthoDB" id="2095648at2759"/>
<dbReference type="Gene3D" id="1.20.1280.50">
    <property type="match status" value="1"/>
</dbReference>
<keyword evidence="3" id="KW-1185">Reference proteome</keyword>
<dbReference type="InterPro" id="IPR036047">
    <property type="entry name" value="F-box-like_dom_sf"/>
</dbReference>
<reference evidence="2 3" key="1">
    <citation type="submission" date="2020-02" db="EMBL/GenBank/DDBJ databases">
        <authorList>
            <person name="Ma Q."/>
            <person name="Huang Y."/>
            <person name="Song X."/>
            <person name="Pei D."/>
        </authorList>
    </citation>
    <scope>NUCLEOTIDE SEQUENCE [LARGE SCALE GENOMIC DNA]</scope>
    <source>
        <strain evidence="2">Sxm20200214</strain>
        <tissue evidence="2">Leaf</tissue>
    </source>
</reference>
<dbReference type="AlphaFoldDB" id="A0A8X7VB52"/>
<gene>
    <name evidence="2" type="ORF">Bca52824_027747</name>
</gene>
<accession>A0A8X7VB52</accession>
<dbReference type="Proteomes" id="UP000886595">
    <property type="component" value="Unassembled WGS sequence"/>
</dbReference>
<protein>
    <recommendedName>
        <fullName evidence="1">F-box domain-containing protein</fullName>
    </recommendedName>
</protein>
<dbReference type="InterPro" id="IPR001810">
    <property type="entry name" value="F-box_dom"/>
</dbReference>
<dbReference type="InterPro" id="IPR032675">
    <property type="entry name" value="LRR_dom_sf"/>
</dbReference>
<dbReference type="EMBL" id="JAAMPC010000006">
    <property type="protein sequence ID" value="KAG2307999.1"/>
    <property type="molecule type" value="Genomic_DNA"/>
</dbReference>
<organism evidence="2 3">
    <name type="scientific">Brassica carinata</name>
    <name type="common">Ethiopian mustard</name>
    <name type="synonym">Abyssinian cabbage</name>
    <dbReference type="NCBI Taxonomy" id="52824"/>
    <lineage>
        <taxon>Eukaryota</taxon>
        <taxon>Viridiplantae</taxon>
        <taxon>Streptophyta</taxon>
        <taxon>Embryophyta</taxon>
        <taxon>Tracheophyta</taxon>
        <taxon>Spermatophyta</taxon>
        <taxon>Magnoliopsida</taxon>
        <taxon>eudicotyledons</taxon>
        <taxon>Gunneridae</taxon>
        <taxon>Pentapetalae</taxon>
        <taxon>rosids</taxon>
        <taxon>malvids</taxon>
        <taxon>Brassicales</taxon>
        <taxon>Brassicaceae</taxon>
        <taxon>Brassiceae</taxon>
        <taxon>Brassica</taxon>
    </lineage>
</organism>
<comment type="caution">
    <text evidence="2">The sequence shown here is derived from an EMBL/GenBank/DDBJ whole genome shotgun (WGS) entry which is preliminary data.</text>
</comment>
<dbReference type="PANTHER" id="PTHR38926:SF32">
    <property type="entry name" value="F-BOX DOMAIN-CONTAINING PROTEIN"/>
    <property type="match status" value="1"/>
</dbReference>
<evidence type="ECO:0000313" key="3">
    <source>
        <dbReference type="Proteomes" id="UP000886595"/>
    </source>
</evidence>
<evidence type="ECO:0000313" key="2">
    <source>
        <dbReference type="EMBL" id="KAG2307999.1"/>
    </source>
</evidence>
<proteinExistence type="predicted"/>
<dbReference type="SUPFAM" id="SSF81383">
    <property type="entry name" value="F-box domain"/>
    <property type="match status" value="1"/>
</dbReference>
<dbReference type="PANTHER" id="PTHR38926">
    <property type="entry name" value="F-BOX DOMAIN CONTAINING PROTEIN, EXPRESSED"/>
    <property type="match status" value="1"/>
</dbReference>
<dbReference type="SMART" id="SM00256">
    <property type="entry name" value="FBOX"/>
    <property type="match status" value="1"/>
</dbReference>
<name>A0A8X7VB52_BRACI</name>
<evidence type="ECO:0000259" key="1">
    <source>
        <dbReference type="PROSITE" id="PS50181"/>
    </source>
</evidence>
<feature type="domain" description="F-box" evidence="1">
    <location>
        <begin position="6"/>
        <end position="53"/>
    </location>
</feature>